<keyword evidence="5 15" id="KW-0547">Nucleotide-binding</keyword>
<feature type="active site" evidence="13">
    <location>
        <position position="13"/>
    </location>
</feature>
<dbReference type="GO" id="GO:0009252">
    <property type="term" value="P:peptidoglycan biosynthetic process"/>
    <property type="evidence" value="ECO:0007669"/>
    <property type="project" value="UniProtKB-UniRule"/>
</dbReference>
<dbReference type="InterPro" id="IPR011761">
    <property type="entry name" value="ATP-grasp"/>
</dbReference>
<evidence type="ECO:0000256" key="16">
    <source>
        <dbReference type="SAM" id="MobiDB-lite"/>
    </source>
</evidence>
<evidence type="ECO:0000256" key="5">
    <source>
        <dbReference type="ARBA" id="ARBA00022741"/>
    </source>
</evidence>
<dbReference type="PATRIC" id="fig|273678.4.peg.1194"/>
<dbReference type="Proteomes" id="UP000033900">
    <property type="component" value="Unassembled WGS sequence"/>
</dbReference>
<evidence type="ECO:0000256" key="6">
    <source>
        <dbReference type="ARBA" id="ARBA00022840"/>
    </source>
</evidence>
<name>A0A0M2HP09_9MICO</name>
<keyword evidence="10 14" id="KW-0464">Manganese</keyword>
<dbReference type="GO" id="GO:0008716">
    <property type="term" value="F:D-alanine-D-alanine ligase activity"/>
    <property type="evidence" value="ECO:0007669"/>
    <property type="project" value="UniProtKB-UniRule"/>
</dbReference>
<reference evidence="18 19" key="1">
    <citation type="submission" date="2015-02" db="EMBL/GenBank/DDBJ databases">
        <title>Draft genome sequences of ten Microbacterium spp. with emphasis on heavy metal contaminated environments.</title>
        <authorList>
            <person name="Corretto E."/>
        </authorList>
    </citation>
    <scope>NUCLEOTIDE SEQUENCE [LARGE SCALE GENOMIC DNA]</scope>
    <source>
        <strain evidence="18 19">SA35</strain>
    </source>
</reference>
<evidence type="ECO:0000256" key="2">
    <source>
        <dbReference type="ARBA" id="ARBA00010871"/>
    </source>
</evidence>
<dbReference type="EMBL" id="JYJB01000007">
    <property type="protein sequence ID" value="KJL48436.1"/>
    <property type="molecule type" value="Genomic_DNA"/>
</dbReference>
<dbReference type="InterPro" id="IPR005905">
    <property type="entry name" value="D_ala_D_ala"/>
</dbReference>
<comment type="function">
    <text evidence="12">Cell wall formation.</text>
</comment>
<dbReference type="PANTHER" id="PTHR23132">
    <property type="entry name" value="D-ALANINE--D-ALANINE LIGASE"/>
    <property type="match status" value="1"/>
</dbReference>
<evidence type="ECO:0000256" key="9">
    <source>
        <dbReference type="ARBA" id="ARBA00022984"/>
    </source>
</evidence>
<dbReference type="InterPro" id="IPR013815">
    <property type="entry name" value="ATP_grasp_subdomain_1"/>
</dbReference>
<proteinExistence type="inferred from homology"/>
<comment type="cofactor">
    <cofactor evidence="1">
        <name>Mn(2+)</name>
        <dbReference type="ChEBI" id="CHEBI:29035"/>
    </cofactor>
</comment>
<comment type="cofactor">
    <cofactor evidence="14">
        <name>Mg(2+)</name>
        <dbReference type="ChEBI" id="CHEBI:18420"/>
    </cofactor>
    <cofactor evidence="14">
        <name>Mn(2+)</name>
        <dbReference type="ChEBI" id="CHEBI:29035"/>
    </cofactor>
    <text evidence="14">Binds 2 magnesium or manganese ions per subunit.</text>
</comment>
<feature type="region of interest" description="Disordered" evidence="16">
    <location>
        <begin position="318"/>
        <end position="360"/>
    </location>
</feature>
<feature type="domain" description="ATP-grasp" evidence="17">
    <location>
        <begin position="114"/>
        <end position="308"/>
    </location>
</feature>
<evidence type="ECO:0000256" key="4">
    <source>
        <dbReference type="ARBA" id="ARBA00022723"/>
    </source>
</evidence>
<keyword evidence="8 12" id="KW-0133">Cell shape</keyword>
<keyword evidence="4 14" id="KW-0479">Metal-binding</keyword>
<dbReference type="InterPro" id="IPR000291">
    <property type="entry name" value="D-Ala_lig_Van_CS"/>
</dbReference>
<comment type="subcellular location">
    <subcellularLocation>
        <location evidence="12">Cytoplasm</location>
    </subcellularLocation>
</comment>
<dbReference type="InterPro" id="IPR011095">
    <property type="entry name" value="Dala_Dala_lig_C"/>
</dbReference>
<dbReference type="UniPathway" id="UPA00219"/>
<dbReference type="Gene3D" id="3.30.1490.20">
    <property type="entry name" value="ATP-grasp fold, A domain"/>
    <property type="match status" value="1"/>
</dbReference>
<evidence type="ECO:0000313" key="19">
    <source>
        <dbReference type="Proteomes" id="UP000033900"/>
    </source>
</evidence>
<keyword evidence="7 14" id="KW-0460">Magnesium</keyword>
<dbReference type="PROSITE" id="PS00843">
    <property type="entry name" value="DALA_DALA_LIGASE_1"/>
    <property type="match status" value="1"/>
</dbReference>
<keyword evidence="12" id="KW-0963">Cytoplasm</keyword>
<dbReference type="GO" id="GO:0046872">
    <property type="term" value="F:metal ion binding"/>
    <property type="evidence" value="ECO:0007669"/>
    <property type="project" value="UniProtKB-KW"/>
</dbReference>
<protein>
    <recommendedName>
        <fullName evidence="12">D-alanine--D-alanine ligase</fullName>
        <ecNumber evidence="12">6.3.2.4</ecNumber>
    </recommendedName>
    <alternativeName>
        <fullName evidence="12">D-Ala-D-Ala ligase</fullName>
    </alternativeName>
    <alternativeName>
        <fullName evidence="12">D-alanylalanine synthetase</fullName>
    </alternativeName>
</protein>
<evidence type="ECO:0000256" key="3">
    <source>
        <dbReference type="ARBA" id="ARBA00022598"/>
    </source>
</evidence>
<dbReference type="PANTHER" id="PTHR23132:SF25">
    <property type="entry name" value="D-ALANINE--D-ALANINE LIGASE A"/>
    <property type="match status" value="1"/>
</dbReference>
<comment type="catalytic activity">
    <reaction evidence="12">
        <text>2 D-alanine + ATP = D-alanyl-D-alanine + ADP + phosphate + H(+)</text>
        <dbReference type="Rhea" id="RHEA:11224"/>
        <dbReference type="ChEBI" id="CHEBI:15378"/>
        <dbReference type="ChEBI" id="CHEBI:30616"/>
        <dbReference type="ChEBI" id="CHEBI:43474"/>
        <dbReference type="ChEBI" id="CHEBI:57416"/>
        <dbReference type="ChEBI" id="CHEBI:57822"/>
        <dbReference type="ChEBI" id="CHEBI:456216"/>
        <dbReference type="EC" id="6.3.2.4"/>
    </reaction>
</comment>
<evidence type="ECO:0000256" key="15">
    <source>
        <dbReference type="PROSITE-ProRule" id="PRU00409"/>
    </source>
</evidence>
<dbReference type="HAMAP" id="MF_00047">
    <property type="entry name" value="Dala_Dala_lig"/>
    <property type="match status" value="1"/>
</dbReference>
<feature type="binding site" evidence="14">
    <location>
        <position position="275"/>
    </location>
    <ligand>
        <name>Mg(2+)</name>
        <dbReference type="ChEBI" id="CHEBI:18420"/>
        <label>2</label>
    </ligand>
</feature>
<keyword evidence="11 12" id="KW-0961">Cell wall biogenesis/degradation</keyword>
<evidence type="ECO:0000256" key="11">
    <source>
        <dbReference type="ARBA" id="ARBA00023316"/>
    </source>
</evidence>
<evidence type="ECO:0000256" key="14">
    <source>
        <dbReference type="PIRSR" id="PIRSR039102-3"/>
    </source>
</evidence>
<comment type="similarity">
    <text evidence="2 12">Belongs to the D-alanine--D-alanine ligase family.</text>
</comment>
<dbReference type="GO" id="GO:0071555">
    <property type="term" value="P:cell wall organization"/>
    <property type="evidence" value="ECO:0007669"/>
    <property type="project" value="UniProtKB-KW"/>
</dbReference>
<dbReference type="PROSITE" id="PS50975">
    <property type="entry name" value="ATP_GRASP"/>
    <property type="match status" value="1"/>
</dbReference>
<dbReference type="GO" id="GO:0008360">
    <property type="term" value="P:regulation of cell shape"/>
    <property type="evidence" value="ECO:0007669"/>
    <property type="project" value="UniProtKB-KW"/>
</dbReference>
<dbReference type="Pfam" id="PF01820">
    <property type="entry name" value="Dala_Dala_lig_N"/>
    <property type="match status" value="1"/>
</dbReference>
<evidence type="ECO:0000256" key="1">
    <source>
        <dbReference type="ARBA" id="ARBA00001936"/>
    </source>
</evidence>
<comment type="pathway">
    <text evidence="12">Cell wall biogenesis; peptidoglycan biosynthesis.</text>
</comment>
<feature type="compositionally biased region" description="Polar residues" evidence="16">
    <location>
        <begin position="322"/>
        <end position="333"/>
    </location>
</feature>
<feature type="binding site" evidence="14">
    <location>
        <position position="277"/>
    </location>
    <ligand>
        <name>Mg(2+)</name>
        <dbReference type="ChEBI" id="CHEBI:18420"/>
        <label>2</label>
    </ligand>
</feature>
<sequence>MRVLVIGGGQNSEHEVSLASAAAVADALRSGGHEVRTATISPEGVWDAAPAGTRAQSLAAAMPALAWADVVFPAVHGVLGEDGALAALCALAGVPVVGSGLRAGAVGMDKHATKLVAEAAGIATAPGFVISSSAIGDVEFEAPVVVKPVSAGSSHGVALVSRPEDLLDALRAAARFDDRILIEEVVRGREIDVAVIREAGGVRWAAPPLEIHARGLFDTAMKYDGSARFTVPAALTTAETATLTRAAVAMFDALGCAGVARMDFFLTERGPVLNEVNTMPGLTAASQVPRMFAAAGIEYPELLDRLVRAAVPSIGEDVSSRFARSTTGESGRTSGRADGEDVSSRFAHSTTGELESGVRR</sequence>
<gene>
    <name evidence="18" type="primary">vanA</name>
    <name evidence="12" type="synonym">ddl</name>
    <name evidence="18" type="ORF">RS84_01195</name>
</gene>
<dbReference type="NCBIfam" id="TIGR01205">
    <property type="entry name" value="D_ala_D_alaTIGR"/>
    <property type="match status" value="1"/>
</dbReference>
<dbReference type="GO" id="GO:0005524">
    <property type="term" value="F:ATP binding"/>
    <property type="evidence" value="ECO:0007669"/>
    <property type="project" value="UniProtKB-UniRule"/>
</dbReference>
<dbReference type="PIRSF" id="PIRSF039102">
    <property type="entry name" value="Ddl/VanB"/>
    <property type="match status" value="1"/>
</dbReference>
<dbReference type="InterPro" id="IPR011127">
    <property type="entry name" value="Dala_Dala_lig_N"/>
</dbReference>
<keyword evidence="19" id="KW-1185">Reference proteome</keyword>
<keyword evidence="3 12" id="KW-0436">Ligase</keyword>
<feature type="binding site" evidence="14">
    <location>
        <position position="275"/>
    </location>
    <ligand>
        <name>Mg(2+)</name>
        <dbReference type="ChEBI" id="CHEBI:18420"/>
        <label>1</label>
    </ligand>
</feature>
<dbReference type="STRING" id="273678.RS84_01195"/>
<dbReference type="Pfam" id="PF07478">
    <property type="entry name" value="Dala_Dala_lig_C"/>
    <property type="match status" value="1"/>
</dbReference>
<evidence type="ECO:0000256" key="10">
    <source>
        <dbReference type="ARBA" id="ARBA00023211"/>
    </source>
</evidence>
<dbReference type="SUPFAM" id="SSF52440">
    <property type="entry name" value="PreATP-grasp domain"/>
    <property type="match status" value="1"/>
</dbReference>
<feature type="active site" evidence="13">
    <location>
        <position position="153"/>
    </location>
</feature>
<comment type="caution">
    <text evidence="18">The sequence shown here is derived from an EMBL/GenBank/DDBJ whole genome shotgun (WGS) entry which is preliminary data.</text>
</comment>
<dbReference type="GO" id="GO:0005829">
    <property type="term" value="C:cytosol"/>
    <property type="evidence" value="ECO:0007669"/>
    <property type="project" value="TreeGrafter"/>
</dbReference>
<dbReference type="RefSeq" id="WP_235281396.1">
    <property type="nucleotide sequence ID" value="NZ_JYJB01000007.1"/>
</dbReference>
<feature type="binding site" evidence="14">
    <location>
        <position position="263"/>
    </location>
    <ligand>
        <name>Mg(2+)</name>
        <dbReference type="ChEBI" id="CHEBI:18420"/>
        <label>1</label>
    </ligand>
</feature>
<accession>A0A0M2HP09</accession>
<keyword evidence="9 12" id="KW-0573">Peptidoglycan synthesis</keyword>
<keyword evidence="6 15" id="KW-0067">ATP-binding</keyword>
<dbReference type="EC" id="6.3.2.4" evidence="12"/>
<feature type="active site" evidence="13">
    <location>
        <position position="286"/>
    </location>
</feature>
<dbReference type="PROSITE" id="PS00844">
    <property type="entry name" value="DALA_DALA_LIGASE_2"/>
    <property type="match status" value="1"/>
</dbReference>
<evidence type="ECO:0000313" key="18">
    <source>
        <dbReference type="EMBL" id="KJL48436.1"/>
    </source>
</evidence>
<evidence type="ECO:0000256" key="8">
    <source>
        <dbReference type="ARBA" id="ARBA00022960"/>
    </source>
</evidence>
<evidence type="ECO:0000256" key="13">
    <source>
        <dbReference type="PIRSR" id="PIRSR039102-1"/>
    </source>
</evidence>
<evidence type="ECO:0000259" key="17">
    <source>
        <dbReference type="PROSITE" id="PS50975"/>
    </source>
</evidence>
<evidence type="ECO:0000256" key="7">
    <source>
        <dbReference type="ARBA" id="ARBA00022842"/>
    </source>
</evidence>
<organism evidence="18 19">
    <name type="scientific">Microbacterium hydrocarbonoxydans</name>
    <dbReference type="NCBI Taxonomy" id="273678"/>
    <lineage>
        <taxon>Bacteria</taxon>
        <taxon>Bacillati</taxon>
        <taxon>Actinomycetota</taxon>
        <taxon>Actinomycetes</taxon>
        <taxon>Micrococcales</taxon>
        <taxon>Microbacteriaceae</taxon>
        <taxon>Microbacterium</taxon>
    </lineage>
</organism>
<dbReference type="SUPFAM" id="SSF56059">
    <property type="entry name" value="Glutathione synthetase ATP-binding domain-like"/>
    <property type="match status" value="1"/>
</dbReference>
<dbReference type="Gene3D" id="3.40.50.20">
    <property type="match status" value="1"/>
</dbReference>
<dbReference type="Gene3D" id="3.30.470.20">
    <property type="entry name" value="ATP-grasp fold, B domain"/>
    <property type="match status" value="1"/>
</dbReference>
<evidence type="ECO:0000256" key="12">
    <source>
        <dbReference type="HAMAP-Rule" id="MF_00047"/>
    </source>
</evidence>
<dbReference type="InterPro" id="IPR016185">
    <property type="entry name" value="PreATP-grasp_dom_sf"/>
</dbReference>
<dbReference type="AlphaFoldDB" id="A0A0M2HP09"/>